<dbReference type="Proteomes" id="UP000295210">
    <property type="component" value="Unassembled WGS sequence"/>
</dbReference>
<dbReference type="EC" id="2.7.7.65" evidence="1"/>
<dbReference type="SUPFAM" id="SSF55073">
    <property type="entry name" value="Nucleotide cyclase"/>
    <property type="match status" value="1"/>
</dbReference>
<dbReference type="InterPro" id="IPR029016">
    <property type="entry name" value="GAF-like_dom_sf"/>
</dbReference>
<evidence type="ECO:0000313" key="5">
    <source>
        <dbReference type="EMBL" id="TCK74305.1"/>
    </source>
</evidence>
<evidence type="ECO:0000313" key="6">
    <source>
        <dbReference type="Proteomes" id="UP000295210"/>
    </source>
</evidence>
<reference evidence="5 6" key="1">
    <citation type="submission" date="2019-03" db="EMBL/GenBank/DDBJ databases">
        <title>Genomic Encyclopedia of Type Strains, Phase IV (KMG-IV): sequencing the most valuable type-strain genomes for metagenomic binning, comparative biology and taxonomic classification.</title>
        <authorList>
            <person name="Goeker M."/>
        </authorList>
    </citation>
    <scope>NUCLEOTIDE SEQUENCE [LARGE SCALE GENOMIC DNA]</scope>
    <source>
        <strain evidence="5 6">DSM 103428</strain>
    </source>
</reference>
<dbReference type="PROSITE" id="PS50887">
    <property type="entry name" value="GGDEF"/>
    <property type="match status" value="1"/>
</dbReference>
<dbReference type="InterPro" id="IPR003018">
    <property type="entry name" value="GAF"/>
</dbReference>
<dbReference type="GO" id="GO:1902201">
    <property type="term" value="P:negative regulation of bacterial-type flagellum-dependent cell motility"/>
    <property type="evidence" value="ECO:0007669"/>
    <property type="project" value="TreeGrafter"/>
</dbReference>
<keyword evidence="6" id="KW-1185">Reference proteome</keyword>
<dbReference type="EMBL" id="SMGK01000002">
    <property type="protein sequence ID" value="TCK74305.1"/>
    <property type="molecule type" value="Genomic_DNA"/>
</dbReference>
<dbReference type="NCBIfam" id="TIGR00254">
    <property type="entry name" value="GGDEF"/>
    <property type="match status" value="1"/>
</dbReference>
<name>A0A4R1L7U5_9BACT</name>
<dbReference type="PANTHER" id="PTHR45138">
    <property type="entry name" value="REGULATORY COMPONENTS OF SENSORY TRANSDUCTION SYSTEM"/>
    <property type="match status" value="1"/>
</dbReference>
<keyword evidence="3" id="KW-0175">Coiled coil</keyword>
<dbReference type="GO" id="GO:0005886">
    <property type="term" value="C:plasma membrane"/>
    <property type="evidence" value="ECO:0007669"/>
    <property type="project" value="TreeGrafter"/>
</dbReference>
<dbReference type="CDD" id="cd01949">
    <property type="entry name" value="GGDEF"/>
    <property type="match status" value="1"/>
</dbReference>
<dbReference type="Gene3D" id="3.30.450.40">
    <property type="match status" value="1"/>
</dbReference>
<comment type="catalytic activity">
    <reaction evidence="2">
        <text>2 GTP = 3',3'-c-di-GMP + 2 diphosphate</text>
        <dbReference type="Rhea" id="RHEA:24898"/>
        <dbReference type="ChEBI" id="CHEBI:33019"/>
        <dbReference type="ChEBI" id="CHEBI:37565"/>
        <dbReference type="ChEBI" id="CHEBI:58805"/>
        <dbReference type="EC" id="2.7.7.65"/>
    </reaction>
</comment>
<evidence type="ECO:0000256" key="2">
    <source>
        <dbReference type="ARBA" id="ARBA00034247"/>
    </source>
</evidence>
<dbReference type="OrthoDB" id="9759607at2"/>
<dbReference type="AlphaFoldDB" id="A0A4R1L7U5"/>
<dbReference type="GO" id="GO:0052621">
    <property type="term" value="F:diguanylate cyclase activity"/>
    <property type="evidence" value="ECO:0007669"/>
    <property type="project" value="UniProtKB-EC"/>
</dbReference>
<dbReference type="InterPro" id="IPR050469">
    <property type="entry name" value="Diguanylate_Cyclase"/>
</dbReference>
<dbReference type="InterPro" id="IPR029787">
    <property type="entry name" value="Nucleotide_cyclase"/>
</dbReference>
<dbReference type="FunFam" id="3.30.70.270:FF:000001">
    <property type="entry name" value="Diguanylate cyclase domain protein"/>
    <property type="match status" value="1"/>
</dbReference>
<dbReference type="RefSeq" id="WP_131995192.1">
    <property type="nucleotide sequence ID" value="NZ_SMGK01000002.1"/>
</dbReference>
<evidence type="ECO:0000256" key="3">
    <source>
        <dbReference type="SAM" id="Coils"/>
    </source>
</evidence>
<dbReference type="GO" id="GO:0043709">
    <property type="term" value="P:cell adhesion involved in single-species biofilm formation"/>
    <property type="evidence" value="ECO:0007669"/>
    <property type="project" value="TreeGrafter"/>
</dbReference>
<comment type="caution">
    <text evidence="5">The sequence shown here is derived from an EMBL/GenBank/DDBJ whole genome shotgun (WGS) entry which is preliminary data.</text>
</comment>
<sequence length="369" mass="40810">MQTELSCTADLELARLQSLRHLKILDTAPEDPYDDLAQLAAFVCEAPIALVSLIDHDRQWFKARVGLTMQETSRSASFCSYTITQSGLFEVSDATLDSRFRSNPLVLGEPYIRFYAGMPISSPDGFQVGALCVIDRQPRQLTEEKHKALRVLARQVSYCFQLRQQLVALEEANSRAARIEEELRLSRHELQKSNARLTAQATTDELTGMRNRRSFLYQMGNALQSEMPDGGELSLLMVDVDHFKSINDEFGHMEGDQVLRRIAATLQAGVRRTDMVARYGGEEFAVLLPATSNADAVKVAKHLCERVRSLGAVIHSATISIGVATGPTGAAAVDASSLISRADEALYRAKRAGRDCVWNEESPLLHVKG</sequence>
<dbReference type="SMART" id="SM00267">
    <property type="entry name" value="GGDEF"/>
    <property type="match status" value="1"/>
</dbReference>
<dbReference type="PANTHER" id="PTHR45138:SF9">
    <property type="entry name" value="DIGUANYLATE CYCLASE DGCM-RELATED"/>
    <property type="match status" value="1"/>
</dbReference>
<dbReference type="Pfam" id="PF01590">
    <property type="entry name" value="GAF"/>
    <property type="match status" value="1"/>
</dbReference>
<dbReference type="Gene3D" id="3.30.70.270">
    <property type="match status" value="1"/>
</dbReference>
<feature type="domain" description="GGDEF" evidence="4">
    <location>
        <begin position="231"/>
        <end position="362"/>
    </location>
</feature>
<accession>A0A4R1L7U5</accession>
<feature type="coiled-coil region" evidence="3">
    <location>
        <begin position="162"/>
        <end position="200"/>
    </location>
</feature>
<dbReference type="InterPro" id="IPR043128">
    <property type="entry name" value="Rev_trsase/Diguanyl_cyclase"/>
</dbReference>
<gene>
    <name evidence="5" type="ORF">C7378_1927</name>
</gene>
<proteinExistence type="predicted"/>
<protein>
    <recommendedName>
        <fullName evidence="1">diguanylate cyclase</fullName>
        <ecNumber evidence="1">2.7.7.65</ecNumber>
    </recommendedName>
</protein>
<evidence type="ECO:0000256" key="1">
    <source>
        <dbReference type="ARBA" id="ARBA00012528"/>
    </source>
</evidence>
<evidence type="ECO:0000259" key="4">
    <source>
        <dbReference type="PROSITE" id="PS50887"/>
    </source>
</evidence>
<dbReference type="SUPFAM" id="SSF55781">
    <property type="entry name" value="GAF domain-like"/>
    <property type="match status" value="1"/>
</dbReference>
<dbReference type="InterPro" id="IPR000160">
    <property type="entry name" value="GGDEF_dom"/>
</dbReference>
<dbReference type="Pfam" id="PF00990">
    <property type="entry name" value="GGDEF"/>
    <property type="match status" value="1"/>
</dbReference>
<organism evidence="5 6">
    <name type="scientific">Acidipila rosea</name>
    <dbReference type="NCBI Taxonomy" id="768535"/>
    <lineage>
        <taxon>Bacteria</taxon>
        <taxon>Pseudomonadati</taxon>
        <taxon>Acidobacteriota</taxon>
        <taxon>Terriglobia</taxon>
        <taxon>Terriglobales</taxon>
        <taxon>Acidobacteriaceae</taxon>
        <taxon>Acidipila</taxon>
    </lineage>
</organism>